<feature type="domain" description="HTH psq-type" evidence="2">
    <location>
        <begin position="18"/>
        <end position="58"/>
    </location>
</feature>
<dbReference type="GO" id="GO:0003677">
    <property type="term" value="F:DNA binding"/>
    <property type="evidence" value="ECO:0007669"/>
    <property type="project" value="InterPro"/>
</dbReference>
<dbReference type="Gene3D" id="1.10.10.60">
    <property type="entry name" value="Homeodomain-like"/>
    <property type="match status" value="1"/>
</dbReference>
<organism evidence="3 4">
    <name type="scientific">Ignelater luminosus</name>
    <name type="common">Cucubano</name>
    <name type="synonym">Pyrophorus luminosus</name>
    <dbReference type="NCBI Taxonomy" id="2038154"/>
    <lineage>
        <taxon>Eukaryota</taxon>
        <taxon>Metazoa</taxon>
        <taxon>Ecdysozoa</taxon>
        <taxon>Arthropoda</taxon>
        <taxon>Hexapoda</taxon>
        <taxon>Insecta</taxon>
        <taxon>Pterygota</taxon>
        <taxon>Neoptera</taxon>
        <taxon>Endopterygota</taxon>
        <taxon>Coleoptera</taxon>
        <taxon>Polyphaga</taxon>
        <taxon>Elateriformia</taxon>
        <taxon>Elateroidea</taxon>
        <taxon>Elateridae</taxon>
        <taxon>Agrypninae</taxon>
        <taxon>Pyrophorini</taxon>
        <taxon>Ignelater</taxon>
    </lineage>
</organism>
<dbReference type="AlphaFoldDB" id="A0A8K0D804"/>
<accession>A0A8K0D804</accession>
<dbReference type="Pfam" id="PF05225">
    <property type="entry name" value="HTH_psq"/>
    <property type="match status" value="1"/>
</dbReference>
<evidence type="ECO:0000256" key="1">
    <source>
        <dbReference type="ARBA" id="ARBA00004123"/>
    </source>
</evidence>
<evidence type="ECO:0000313" key="4">
    <source>
        <dbReference type="Proteomes" id="UP000801492"/>
    </source>
</evidence>
<gene>
    <name evidence="3" type="ORF">ILUMI_08206</name>
</gene>
<dbReference type="Proteomes" id="UP000801492">
    <property type="component" value="Unassembled WGS sequence"/>
</dbReference>
<evidence type="ECO:0000313" key="3">
    <source>
        <dbReference type="EMBL" id="KAF2897967.1"/>
    </source>
</evidence>
<dbReference type="OrthoDB" id="7489787at2759"/>
<keyword evidence="4" id="KW-1185">Reference proteome</keyword>
<comment type="caution">
    <text evidence="3">The sequence shown here is derived from an EMBL/GenBank/DDBJ whole genome shotgun (WGS) entry which is preliminary data.</text>
</comment>
<dbReference type="EMBL" id="VTPC01003830">
    <property type="protein sequence ID" value="KAF2897967.1"/>
    <property type="molecule type" value="Genomic_DNA"/>
</dbReference>
<comment type="subcellular location">
    <subcellularLocation>
        <location evidence="1">Nucleus</location>
    </subcellularLocation>
</comment>
<dbReference type="GO" id="GO:0005634">
    <property type="term" value="C:nucleus"/>
    <property type="evidence" value="ECO:0007669"/>
    <property type="project" value="UniProtKB-SubCell"/>
</dbReference>
<sequence>MPRKRDRITEKCQWSLDVLDRAIRRVNDDRISLHKTAQEFKIPYSTLQKRYRRLEQTSPRLGRKPIFSPDQERILADHLIYMTNLFYGLDSMKFRKIAYECAEQLKIPHNFNKESKRAGPDWLEGLLKRNTNISVLKPGSTSINRIEGFNKGEVELFYKNLEELMVKNKYEAHQIFNMDETGVSTVQEPGKIFSKNRSETCWYCHFLGEGKNSHCCLCNEFCWRLCPTHVHISETASFSSSRERWSSGRNL</sequence>
<dbReference type="SUPFAM" id="SSF46689">
    <property type="entry name" value="Homeodomain-like"/>
    <property type="match status" value="1"/>
</dbReference>
<name>A0A8K0D804_IGNLU</name>
<protein>
    <recommendedName>
        <fullName evidence="2">HTH psq-type domain-containing protein</fullName>
    </recommendedName>
</protein>
<proteinExistence type="predicted"/>
<evidence type="ECO:0000259" key="2">
    <source>
        <dbReference type="Pfam" id="PF05225"/>
    </source>
</evidence>
<dbReference type="InterPro" id="IPR007889">
    <property type="entry name" value="HTH_Psq"/>
</dbReference>
<reference evidence="3" key="1">
    <citation type="submission" date="2019-08" db="EMBL/GenBank/DDBJ databases">
        <title>The genome of the North American firefly Photinus pyralis.</title>
        <authorList>
            <consortium name="Photinus pyralis genome working group"/>
            <person name="Fallon T.R."/>
            <person name="Sander Lower S.E."/>
            <person name="Weng J.-K."/>
        </authorList>
    </citation>
    <scope>NUCLEOTIDE SEQUENCE</scope>
    <source>
        <strain evidence="3">TRF0915ILg1</strain>
        <tissue evidence="3">Whole body</tissue>
    </source>
</reference>
<dbReference type="InterPro" id="IPR009057">
    <property type="entry name" value="Homeodomain-like_sf"/>
</dbReference>